<sequence length="134" mass="14443">MTAWPFAQLVPSTLSQSILPGWGASNVTINYQGSPDIETEVIRDVASFGRQIGWLTEMLLAQRDGDPAKAAGAEAKLREAAAKIEAVKERRAASARTAAAEALERFRSEHPDRYARFVLDRAAEVKASTGEAAS</sequence>
<protein>
    <submittedName>
        <fullName evidence="1">Uncharacterized protein</fullName>
    </submittedName>
</protein>
<accession>A0A2S0N9H0</accession>
<reference evidence="1 2" key="1">
    <citation type="submission" date="2018-03" db="EMBL/GenBank/DDBJ databases">
        <title>Genome sequencing of Phreatobacter sp.</title>
        <authorList>
            <person name="Kim S.-J."/>
            <person name="Heo J."/>
            <person name="Kwon S.-W."/>
        </authorList>
    </citation>
    <scope>NUCLEOTIDE SEQUENCE [LARGE SCALE GENOMIC DNA]</scope>
    <source>
        <strain evidence="1 2">S-12</strain>
    </source>
</reference>
<evidence type="ECO:0000313" key="1">
    <source>
        <dbReference type="EMBL" id="AVO44573.1"/>
    </source>
</evidence>
<gene>
    <name evidence="1" type="ORF">C6569_05585</name>
</gene>
<dbReference type="KEGG" id="phr:C6569_05585"/>
<keyword evidence="2" id="KW-1185">Reference proteome</keyword>
<dbReference type="EMBL" id="CP027668">
    <property type="protein sequence ID" value="AVO44573.1"/>
    <property type="molecule type" value="Genomic_DNA"/>
</dbReference>
<proteinExistence type="predicted"/>
<dbReference type="OrthoDB" id="8451820at2"/>
<dbReference type="Proteomes" id="UP000237889">
    <property type="component" value="Chromosome"/>
</dbReference>
<dbReference type="AlphaFoldDB" id="A0A2S0N9H0"/>
<evidence type="ECO:0000313" key="2">
    <source>
        <dbReference type="Proteomes" id="UP000237889"/>
    </source>
</evidence>
<dbReference type="RefSeq" id="WP_106747916.1">
    <property type="nucleotide sequence ID" value="NZ_CP027668.1"/>
</dbReference>
<name>A0A2S0N9H0_9HYPH</name>
<organism evidence="1 2">
    <name type="scientific">Phreatobacter cathodiphilus</name>
    <dbReference type="NCBI Taxonomy" id="1868589"/>
    <lineage>
        <taxon>Bacteria</taxon>
        <taxon>Pseudomonadati</taxon>
        <taxon>Pseudomonadota</taxon>
        <taxon>Alphaproteobacteria</taxon>
        <taxon>Hyphomicrobiales</taxon>
        <taxon>Phreatobacteraceae</taxon>
        <taxon>Phreatobacter</taxon>
    </lineage>
</organism>